<feature type="transmembrane region" description="Helical" evidence="2">
    <location>
        <begin position="296"/>
        <end position="315"/>
    </location>
</feature>
<sequence length="870" mass="98030">MEQDTHIPSNLHTLSLNLSYILNILPSSLIARIRRGHSRHSIDDFQTSLPVTVTSAVASLVEETGWSMQSDPTAPDIPRPEKVQQAAFPGPWAFFTSGYMLGLLLIGFLLHRMQNIIIPSRMPPRRRRDLHFLQTFNHENRTSRWQVSSYGYQLFVRRIHSAFLPLDMSKTTTRLALHIPSLCALTKMLFLWCLLIFQASDLLPSWSWAQRLGHWSEQKEMTDICWSTFCAVGSAFCVEAFIRALDGMGNTFGLGGSANPNSSPFNLIGYAFLLHIYSSPASHNLKPANLPSRPDIHVIITITIPLLQLTIFHYLSISKRLSSHRLIPTALTSFLSLTHFHLTIFSRFLLKVPTPSDIEPALVPTPVTITSSAPMPGPTSQGPTTIRGTGTSGLHSSYPLLNYIPNVFETILLSTILLTVSLNVIVQLLVRGQIERPFIGLRIANRSGMHDDRSSSGWLASLRNLPWDEDFGILLLRMSTASIEATGLRGWANEVASVTAPLPTPVNAQQPQDNQEVAYGRMRMGKMGVESISPGRLSTAVWSGAGSVVRRLPMRSRGKEAKEYRQPFKGYHNEVRSIDIGVNDASQRSPVSEEDGRGRRLSVERRWTRAFGMFIRAVWAAVRGFVMLVYLWLRALVRGRRDPFYQRLRGTEKEQEVDSQEDSADGLISDEPEPEYEADLDEDGLYAKFLQGEDVSDDDSTFSDNTDGASDSESGPSEDDEETALREEAMQLFSDLVDSQLDDEASMLFAHMVHPRTVGPLTRGRLESVVDFRRRKGWRDDREDDEVESLRKEMMYRKLGVMNEDDERERTRHLCVICTVDIREIICWPCRCLSMCDGCRDVLASRSAPAKHRCPCCRRNVEGYSRIYVP</sequence>
<feature type="compositionally biased region" description="Low complexity" evidence="1">
    <location>
        <begin position="702"/>
        <end position="715"/>
    </location>
</feature>
<gene>
    <name evidence="3" type="ORF">AMATHDRAFT_142020</name>
</gene>
<dbReference type="PANTHER" id="PTHR22696">
    <property type="entry name" value="E3 UBIQUITIN-PROTEIN LIGASE RNF26"/>
    <property type="match status" value="1"/>
</dbReference>
<feature type="compositionally biased region" description="Acidic residues" evidence="1">
    <location>
        <begin position="657"/>
        <end position="674"/>
    </location>
</feature>
<dbReference type="Proteomes" id="UP000242287">
    <property type="component" value="Unassembled WGS sequence"/>
</dbReference>
<dbReference type="PANTHER" id="PTHR22696:SF1">
    <property type="entry name" value="E3 UBIQUITIN-PROTEIN LIGASE RNF26"/>
    <property type="match status" value="1"/>
</dbReference>
<accession>A0A2A9NTP3</accession>
<evidence type="ECO:0000256" key="2">
    <source>
        <dbReference type="SAM" id="Phobius"/>
    </source>
</evidence>
<dbReference type="GO" id="GO:0006511">
    <property type="term" value="P:ubiquitin-dependent protein catabolic process"/>
    <property type="evidence" value="ECO:0007669"/>
    <property type="project" value="TreeGrafter"/>
</dbReference>
<keyword evidence="2" id="KW-0812">Transmembrane</keyword>
<reference evidence="3 4" key="1">
    <citation type="submission" date="2014-02" db="EMBL/GenBank/DDBJ databases">
        <title>Transposable element dynamics among asymbiotic and ectomycorrhizal Amanita fungi.</title>
        <authorList>
            <consortium name="DOE Joint Genome Institute"/>
            <person name="Hess J."/>
            <person name="Skrede I."/>
            <person name="Wolfe B."/>
            <person name="LaButti K."/>
            <person name="Ohm R.A."/>
            <person name="Grigoriev I.V."/>
            <person name="Pringle A."/>
        </authorList>
    </citation>
    <scope>NUCLEOTIDE SEQUENCE [LARGE SCALE GENOMIC DNA]</scope>
    <source>
        <strain evidence="3 4">SKay4041</strain>
    </source>
</reference>
<evidence type="ECO:0000313" key="4">
    <source>
        <dbReference type="Proteomes" id="UP000242287"/>
    </source>
</evidence>
<dbReference type="OrthoDB" id="66726at2759"/>
<organism evidence="3 4">
    <name type="scientific">Amanita thiersii Skay4041</name>
    <dbReference type="NCBI Taxonomy" id="703135"/>
    <lineage>
        <taxon>Eukaryota</taxon>
        <taxon>Fungi</taxon>
        <taxon>Dikarya</taxon>
        <taxon>Basidiomycota</taxon>
        <taxon>Agaricomycotina</taxon>
        <taxon>Agaricomycetes</taxon>
        <taxon>Agaricomycetidae</taxon>
        <taxon>Agaricales</taxon>
        <taxon>Pluteineae</taxon>
        <taxon>Amanitaceae</taxon>
        <taxon>Amanita</taxon>
    </lineage>
</organism>
<feature type="region of interest" description="Disordered" evidence="1">
    <location>
        <begin position="695"/>
        <end position="723"/>
    </location>
</feature>
<dbReference type="GO" id="GO:0061630">
    <property type="term" value="F:ubiquitin protein ligase activity"/>
    <property type="evidence" value="ECO:0007669"/>
    <property type="project" value="TreeGrafter"/>
</dbReference>
<evidence type="ECO:0008006" key="5">
    <source>
        <dbReference type="Google" id="ProtNLM"/>
    </source>
</evidence>
<feature type="region of interest" description="Disordered" evidence="1">
    <location>
        <begin position="650"/>
        <end position="674"/>
    </location>
</feature>
<evidence type="ECO:0000256" key="1">
    <source>
        <dbReference type="SAM" id="MobiDB-lite"/>
    </source>
</evidence>
<feature type="transmembrane region" description="Helical" evidence="2">
    <location>
        <begin position="411"/>
        <end position="430"/>
    </location>
</feature>
<keyword evidence="4" id="KW-1185">Reference proteome</keyword>
<dbReference type="Pfam" id="PF13920">
    <property type="entry name" value="zf-C3HC4_3"/>
    <property type="match status" value="1"/>
</dbReference>
<dbReference type="Gene3D" id="3.30.40.10">
    <property type="entry name" value="Zinc/RING finger domain, C3HC4 (zinc finger)"/>
    <property type="match status" value="1"/>
</dbReference>
<proteinExistence type="predicted"/>
<dbReference type="GO" id="GO:0016567">
    <property type="term" value="P:protein ubiquitination"/>
    <property type="evidence" value="ECO:0007669"/>
    <property type="project" value="TreeGrafter"/>
</dbReference>
<protein>
    <recommendedName>
        <fullName evidence="5">RING-type domain-containing protein</fullName>
    </recommendedName>
</protein>
<dbReference type="AlphaFoldDB" id="A0A2A9NTP3"/>
<feature type="transmembrane region" description="Helical" evidence="2">
    <location>
        <begin position="92"/>
        <end position="111"/>
    </location>
</feature>
<dbReference type="EMBL" id="KZ301985">
    <property type="protein sequence ID" value="PFH51671.1"/>
    <property type="molecule type" value="Genomic_DNA"/>
</dbReference>
<dbReference type="InterPro" id="IPR013083">
    <property type="entry name" value="Znf_RING/FYVE/PHD"/>
</dbReference>
<feature type="transmembrane region" description="Helical" evidence="2">
    <location>
        <begin position="175"/>
        <end position="197"/>
    </location>
</feature>
<feature type="transmembrane region" description="Helical" evidence="2">
    <location>
        <begin position="610"/>
        <end position="633"/>
    </location>
</feature>
<evidence type="ECO:0000313" key="3">
    <source>
        <dbReference type="EMBL" id="PFH51671.1"/>
    </source>
</evidence>
<feature type="transmembrane region" description="Helical" evidence="2">
    <location>
        <begin position="327"/>
        <end position="350"/>
    </location>
</feature>
<keyword evidence="2" id="KW-0472">Membrane</keyword>
<dbReference type="STRING" id="703135.A0A2A9NTP3"/>
<keyword evidence="2" id="KW-1133">Transmembrane helix</keyword>
<name>A0A2A9NTP3_9AGAR</name>